<organism evidence="1 2">
    <name type="scientific">Violaceomyces palustris</name>
    <dbReference type="NCBI Taxonomy" id="1673888"/>
    <lineage>
        <taxon>Eukaryota</taxon>
        <taxon>Fungi</taxon>
        <taxon>Dikarya</taxon>
        <taxon>Basidiomycota</taxon>
        <taxon>Ustilaginomycotina</taxon>
        <taxon>Ustilaginomycetes</taxon>
        <taxon>Violaceomycetales</taxon>
        <taxon>Violaceomycetaceae</taxon>
        <taxon>Violaceomyces</taxon>
    </lineage>
</organism>
<name>A0ACD0NQ23_9BASI</name>
<evidence type="ECO:0000313" key="1">
    <source>
        <dbReference type="EMBL" id="PWN47935.1"/>
    </source>
</evidence>
<dbReference type="Proteomes" id="UP000245626">
    <property type="component" value="Unassembled WGS sequence"/>
</dbReference>
<protein>
    <submittedName>
        <fullName evidence="1">Uncharacterized protein</fullName>
    </submittedName>
</protein>
<proteinExistence type="predicted"/>
<reference evidence="1 2" key="1">
    <citation type="journal article" date="2018" name="Mol. Biol. Evol.">
        <title>Broad Genomic Sampling Reveals a Smut Pathogenic Ancestry of the Fungal Clade Ustilaginomycotina.</title>
        <authorList>
            <person name="Kijpornyongpan T."/>
            <person name="Mondo S.J."/>
            <person name="Barry K."/>
            <person name="Sandor L."/>
            <person name="Lee J."/>
            <person name="Lipzen A."/>
            <person name="Pangilinan J."/>
            <person name="LaButti K."/>
            <person name="Hainaut M."/>
            <person name="Henrissat B."/>
            <person name="Grigoriev I.V."/>
            <person name="Spatafora J.W."/>
            <person name="Aime M.C."/>
        </authorList>
    </citation>
    <scope>NUCLEOTIDE SEQUENCE [LARGE SCALE GENOMIC DNA]</scope>
    <source>
        <strain evidence="1 2">SA 807</strain>
    </source>
</reference>
<evidence type="ECO:0000313" key="2">
    <source>
        <dbReference type="Proteomes" id="UP000245626"/>
    </source>
</evidence>
<sequence>MVTRRVGSTNLMCLFFFLLVWTDWLRWENGRESEFSCVCVCLNACANSLDRERRGGDRFL</sequence>
<gene>
    <name evidence="1" type="ORF">IE53DRAFT_389905</name>
</gene>
<dbReference type="EMBL" id="KZ820303">
    <property type="protein sequence ID" value="PWN47935.1"/>
    <property type="molecule type" value="Genomic_DNA"/>
</dbReference>
<accession>A0ACD0NQ23</accession>
<keyword evidence="2" id="KW-1185">Reference proteome</keyword>